<dbReference type="PROSITE" id="PS51257">
    <property type="entry name" value="PROKAR_LIPOPROTEIN"/>
    <property type="match status" value="1"/>
</dbReference>
<organism evidence="1 2">
    <name type="scientific">Candidatus Abzuiibacterium crystallinum</name>
    <dbReference type="NCBI Taxonomy" id="1974748"/>
    <lineage>
        <taxon>Bacteria</taxon>
        <taxon>Pseudomonadati</taxon>
        <taxon>Candidatus Omnitrophota</taxon>
        <taxon>Candidatus Abzuiibacterium</taxon>
    </lineage>
</organism>
<gene>
    <name evidence="1" type="ORF">COV74_10920</name>
</gene>
<evidence type="ECO:0008006" key="3">
    <source>
        <dbReference type="Google" id="ProtNLM"/>
    </source>
</evidence>
<name>A0A2H0LL10_9BACT</name>
<accession>A0A2H0LL10</accession>
<protein>
    <recommendedName>
        <fullName evidence="3">Lipoprotein</fullName>
    </recommendedName>
</protein>
<sequence>MNFKRILKSVLVLLLFFGCMKFYLLSPFYVLSDIFYFMPKSAFDTYDGEGRQGMVWFPITRLQHALTC</sequence>
<proteinExistence type="predicted"/>
<dbReference type="EMBL" id="PCVY01000076">
    <property type="protein sequence ID" value="PIQ85101.1"/>
    <property type="molecule type" value="Genomic_DNA"/>
</dbReference>
<dbReference type="Proteomes" id="UP000230859">
    <property type="component" value="Unassembled WGS sequence"/>
</dbReference>
<reference evidence="1 2" key="1">
    <citation type="submission" date="2017-09" db="EMBL/GenBank/DDBJ databases">
        <title>Depth-based differentiation of microbial function through sediment-hosted aquifers and enrichment of novel symbionts in the deep terrestrial subsurface.</title>
        <authorList>
            <person name="Probst A.J."/>
            <person name="Ladd B."/>
            <person name="Jarett J.K."/>
            <person name="Geller-Mcgrath D.E."/>
            <person name="Sieber C.M."/>
            <person name="Emerson J.B."/>
            <person name="Anantharaman K."/>
            <person name="Thomas B.C."/>
            <person name="Malmstrom R."/>
            <person name="Stieglmeier M."/>
            <person name="Klingl A."/>
            <person name="Woyke T."/>
            <person name="Ryan C.M."/>
            <person name="Banfield J.F."/>
        </authorList>
    </citation>
    <scope>NUCLEOTIDE SEQUENCE [LARGE SCALE GENOMIC DNA]</scope>
    <source>
        <strain evidence="1">CG11_big_fil_rev_8_21_14_0_20_45_26</strain>
    </source>
</reference>
<evidence type="ECO:0000313" key="2">
    <source>
        <dbReference type="Proteomes" id="UP000230859"/>
    </source>
</evidence>
<dbReference type="AlphaFoldDB" id="A0A2H0LL10"/>
<evidence type="ECO:0000313" key="1">
    <source>
        <dbReference type="EMBL" id="PIQ85101.1"/>
    </source>
</evidence>
<comment type="caution">
    <text evidence="1">The sequence shown here is derived from an EMBL/GenBank/DDBJ whole genome shotgun (WGS) entry which is preliminary data.</text>
</comment>